<organism evidence="1 2">
    <name type="scientific">Staurois parvus</name>
    <dbReference type="NCBI Taxonomy" id="386267"/>
    <lineage>
        <taxon>Eukaryota</taxon>
        <taxon>Metazoa</taxon>
        <taxon>Chordata</taxon>
        <taxon>Craniata</taxon>
        <taxon>Vertebrata</taxon>
        <taxon>Euteleostomi</taxon>
        <taxon>Amphibia</taxon>
        <taxon>Batrachia</taxon>
        <taxon>Anura</taxon>
        <taxon>Neobatrachia</taxon>
        <taxon>Ranoidea</taxon>
        <taxon>Ranidae</taxon>
        <taxon>Staurois</taxon>
    </lineage>
</organism>
<name>A0ABN9BCW0_9NEOB</name>
<dbReference type="EMBL" id="CATNWA010003434">
    <property type="protein sequence ID" value="CAI9545363.1"/>
    <property type="molecule type" value="Genomic_DNA"/>
</dbReference>
<protein>
    <submittedName>
        <fullName evidence="1">Uncharacterized protein</fullName>
    </submittedName>
</protein>
<reference evidence="1" key="1">
    <citation type="submission" date="2023-05" db="EMBL/GenBank/DDBJ databases">
        <authorList>
            <person name="Stuckert A."/>
        </authorList>
    </citation>
    <scope>NUCLEOTIDE SEQUENCE</scope>
</reference>
<proteinExistence type="predicted"/>
<keyword evidence="2" id="KW-1185">Reference proteome</keyword>
<dbReference type="Proteomes" id="UP001162483">
    <property type="component" value="Unassembled WGS sequence"/>
</dbReference>
<evidence type="ECO:0000313" key="1">
    <source>
        <dbReference type="EMBL" id="CAI9545363.1"/>
    </source>
</evidence>
<comment type="caution">
    <text evidence="1">The sequence shown here is derived from an EMBL/GenBank/DDBJ whole genome shotgun (WGS) entry which is preliminary data.</text>
</comment>
<sequence length="97" mass="11290">MKICCPLKITQHTAINVYTTGNKSEYTPKCKCPNWAQSVNLFVWSPLFYSTALTLLGMEFTRTSQVATRVLFYSSMTTSRSWWMLETLRSSTFRLRM</sequence>
<evidence type="ECO:0000313" key="2">
    <source>
        <dbReference type="Proteomes" id="UP001162483"/>
    </source>
</evidence>
<gene>
    <name evidence="1" type="ORF">SPARVUS_LOCUS2641054</name>
</gene>
<feature type="non-terminal residue" evidence="1">
    <location>
        <position position="97"/>
    </location>
</feature>
<accession>A0ABN9BCW0</accession>